<dbReference type="RefSeq" id="WP_378250124.1">
    <property type="nucleotide sequence ID" value="NZ_JBHSKF010000015.1"/>
</dbReference>
<comment type="caution">
    <text evidence="2">The sequence shown here is derived from an EMBL/GenBank/DDBJ whole genome shotgun (WGS) entry which is preliminary data.</text>
</comment>
<reference evidence="3" key="1">
    <citation type="journal article" date="2019" name="Int. J. Syst. Evol. Microbiol.">
        <title>The Global Catalogue of Microorganisms (GCM) 10K type strain sequencing project: providing services to taxonomists for standard genome sequencing and annotation.</title>
        <authorList>
            <consortium name="The Broad Institute Genomics Platform"/>
            <consortium name="The Broad Institute Genome Sequencing Center for Infectious Disease"/>
            <person name="Wu L."/>
            <person name="Ma J."/>
        </authorList>
    </citation>
    <scope>NUCLEOTIDE SEQUENCE [LARGE SCALE GENOMIC DNA]</scope>
    <source>
        <strain evidence="3">CCUG 59778</strain>
    </source>
</reference>
<evidence type="ECO:0000256" key="1">
    <source>
        <dbReference type="SAM" id="MobiDB-lite"/>
    </source>
</evidence>
<evidence type="ECO:0000313" key="2">
    <source>
        <dbReference type="EMBL" id="MFC5290241.1"/>
    </source>
</evidence>
<dbReference type="EMBL" id="JBHSKF010000015">
    <property type="protein sequence ID" value="MFC5290241.1"/>
    <property type="molecule type" value="Genomic_DNA"/>
</dbReference>
<organism evidence="2 3">
    <name type="scientific">Actinokineospora guangxiensis</name>
    <dbReference type="NCBI Taxonomy" id="1490288"/>
    <lineage>
        <taxon>Bacteria</taxon>
        <taxon>Bacillati</taxon>
        <taxon>Actinomycetota</taxon>
        <taxon>Actinomycetes</taxon>
        <taxon>Pseudonocardiales</taxon>
        <taxon>Pseudonocardiaceae</taxon>
        <taxon>Actinokineospora</taxon>
    </lineage>
</organism>
<protein>
    <submittedName>
        <fullName evidence="2">Uncharacterized protein</fullName>
    </submittedName>
</protein>
<keyword evidence="3" id="KW-1185">Reference proteome</keyword>
<proteinExistence type="predicted"/>
<accession>A0ABW0EWG3</accession>
<feature type="region of interest" description="Disordered" evidence="1">
    <location>
        <begin position="13"/>
        <end position="54"/>
    </location>
</feature>
<dbReference type="Proteomes" id="UP001596157">
    <property type="component" value="Unassembled WGS sequence"/>
</dbReference>
<feature type="compositionally biased region" description="Basic and acidic residues" evidence="1">
    <location>
        <begin position="13"/>
        <end position="26"/>
    </location>
</feature>
<evidence type="ECO:0000313" key="3">
    <source>
        <dbReference type="Proteomes" id="UP001596157"/>
    </source>
</evidence>
<feature type="compositionally biased region" description="Low complexity" evidence="1">
    <location>
        <begin position="43"/>
        <end position="54"/>
    </location>
</feature>
<sequence length="54" mass="5929">MIVAFWVALRDSRHRDAERRDSESAHARLVAGARTANPRRCGSPTPTSAPSRSP</sequence>
<name>A0ABW0EWG3_9PSEU</name>
<gene>
    <name evidence="2" type="ORF">ACFPM7_24575</name>
</gene>